<feature type="compositionally biased region" description="Polar residues" evidence="1">
    <location>
        <begin position="129"/>
        <end position="147"/>
    </location>
</feature>
<name>M3AU51_PSEFD</name>
<feature type="region of interest" description="Disordered" evidence="1">
    <location>
        <begin position="494"/>
        <end position="654"/>
    </location>
</feature>
<dbReference type="EMBL" id="KB446560">
    <property type="protein sequence ID" value="EME81017.1"/>
    <property type="molecule type" value="Genomic_DNA"/>
</dbReference>
<proteinExistence type="predicted"/>
<evidence type="ECO:0000313" key="2">
    <source>
        <dbReference type="EMBL" id="EME81017.1"/>
    </source>
</evidence>
<dbReference type="GeneID" id="19341252"/>
<dbReference type="VEuPathDB" id="FungiDB:MYCFIDRAFT_76954"/>
<gene>
    <name evidence="2" type="ORF">MYCFIDRAFT_76954</name>
</gene>
<dbReference type="Proteomes" id="UP000016932">
    <property type="component" value="Unassembled WGS sequence"/>
</dbReference>
<feature type="compositionally biased region" description="Polar residues" evidence="1">
    <location>
        <begin position="506"/>
        <end position="529"/>
    </location>
</feature>
<dbReference type="KEGG" id="pfj:MYCFIDRAFT_76954"/>
<evidence type="ECO:0000313" key="3">
    <source>
        <dbReference type="Proteomes" id="UP000016932"/>
    </source>
</evidence>
<dbReference type="HOGENOM" id="CLU_419272_0_0_1"/>
<dbReference type="RefSeq" id="XP_007928077.1">
    <property type="nucleotide sequence ID" value="XM_007929886.1"/>
</dbReference>
<reference evidence="2 3" key="1">
    <citation type="journal article" date="2012" name="PLoS Pathog.">
        <title>Diverse lifestyles and strategies of plant pathogenesis encoded in the genomes of eighteen Dothideomycetes fungi.</title>
        <authorList>
            <person name="Ohm R.A."/>
            <person name="Feau N."/>
            <person name="Henrissat B."/>
            <person name="Schoch C.L."/>
            <person name="Horwitz B.A."/>
            <person name="Barry K.W."/>
            <person name="Condon B.J."/>
            <person name="Copeland A.C."/>
            <person name="Dhillon B."/>
            <person name="Glaser F."/>
            <person name="Hesse C.N."/>
            <person name="Kosti I."/>
            <person name="LaButti K."/>
            <person name="Lindquist E.A."/>
            <person name="Lucas S."/>
            <person name="Salamov A.A."/>
            <person name="Bradshaw R.E."/>
            <person name="Ciuffetti L."/>
            <person name="Hamelin R.C."/>
            <person name="Kema G.H.J."/>
            <person name="Lawrence C."/>
            <person name="Scott J.A."/>
            <person name="Spatafora J.W."/>
            <person name="Turgeon B.G."/>
            <person name="de Wit P.J.G.M."/>
            <person name="Zhong S."/>
            <person name="Goodwin S.B."/>
            <person name="Grigoriev I.V."/>
        </authorList>
    </citation>
    <scope>NUCLEOTIDE SEQUENCE [LARGE SCALE GENOMIC DNA]</scope>
    <source>
        <strain evidence="2 3">CIRAD86</strain>
    </source>
</reference>
<keyword evidence="3" id="KW-1185">Reference proteome</keyword>
<dbReference type="OrthoDB" id="3648137at2759"/>
<protein>
    <submittedName>
        <fullName evidence="2">Uncharacterized protein</fullName>
    </submittedName>
</protein>
<feature type="compositionally biased region" description="Polar residues" evidence="1">
    <location>
        <begin position="42"/>
        <end position="56"/>
    </location>
</feature>
<organism evidence="2 3">
    <name type="scientific">Pseudocercospora fijiensis (strain CIRAD86)</name>
    <name type="common">Black leaf streak disease fungus</name>
    <name type="synonym">Mycosphaerella fijiensis</name>
    <dbReference type="NCBI Taxonomy" id="383855"/>
    <lineage>
        <taxon>Eukaryota</taxon>
        <taxon>Fungi</taxon>
        <taxon>Dikarya</taxon>
        <taxon>Ascomycota</taxon>
        <taxon>Pezizomycotina</taxon>
        <taxon>Dothideomycetes</taxon>
        <taxon>Dothideomycetidae</taxon>
        <taxon>Mycosphaerellales</taxon>
        <taxon>Mycosphaerellaceae</taxon>
        <taxon>Pseudocercospora</taxon>
    </lineage>
</organism>
<dbReference type="AlphaFoldDB" id="M3AU51"/>
<feature type="region of interest" description="Disordered" evidence="1">
    <location>
        <begin position="1"/>
        <end position="147"/>
    </location>
</feature>
<feature type="compositionally biased region" description="Polar residues" evidence="1">
    <location>
        <begin position="22"/>
        <end position="33"/>
    </location>
</feature>
<accession>M3AU51</accession>
<evidence type="ECO:0000256" key="1">
    <source>
        <dbReference type="SAM" id="MobiDB-lite"/>
    </source>
</evidence>
<feature type="compositionally biased region" description="Basic and acidic residues" evidence="1">
    <location>
        <begin position="547"/>
        <end position="557"/>
    </location>
</feature>
<sequence length="654" mass="72894">MESQQEREQPNGMQLQQQQQQPCNLFGSSSGLRSCQGPASKATVNNTSTPQAYTQPTPSPSDAFALGGFNNPIVLDPELRKPRPDQQAQEQAGVDVELPQNDGDDLPDLGTANDEVAVAAGPNDDGSRLHSQQPARPNASDLSARTQASIVHKQHLDKSYLRISPDLAEKVQELTRGKGWPHQKVWHWYYNGMPVEEAPGVANDPPVSSAPLEALESEGVYEFFDWYHYRFRRRYEGLNPRQCKIVRFSGMDVEVMLLAGNDAGQEGSKILLDHILSAKEEFPNLEELSFAECVFGPPTEASCGIKELFRTRFAHKCQLTCTGAFAWCLTFSATHRGHQGDEKPRTENFKVSITHFRAKKAFDEERAKLRLLCQELGIETVEERLCRDVVDDMDGIRHKFEHSSDFTRLMELRHVLACLSIQSTLERQIEDHKRNHKETGLVQTEPSGFHLLAIDNSKSSHAWRIFTEAMTFAETWFPRLFFTDDLRVKYGNPWTTPETIEDKEPASTTGGSQPVASDDTNSAVDTPQPYSGDGGALAPSRKLAGQDNDRSNERRSPSEGQSQKRLRSDEPSSTRPRRRRRQVGEVLILPKQPAVSKSNAERVQEASGSVPAEAQPTMPSESIREAAHSSHLAETPNRLQGQPEPGDGLLSPED</sequence>